<organism evidence="10 11">
    <name type="scientific">Seongchinamella sediminis</name>
    <dbReference type="NCBI Taxonomy" id="2283635"/>
    <lineage>
        <taxon>Bacteria</taxon>
        <taxon>Pseudomonadati</taxon>
        <taxon>Pseudomonadota</taxon>
        <taxon>Gammaproteobacteria</taxon>
        <taxon>Cellvibrionales</taxon>
        <taxon>Halieaceae</taxon>
        <taxon>Seongchinamella</taxon>
    </lineage>
</organism>
<evidence type="ECO:0000256" key="2">
    <source>
        <dbReference type="ARBA" id="ARBA00017881"/>
    </source>
</evidence>
<gene>
    <name evidence="10" type="ORF">DWB85_10860</name>
</gene>
<sequence>MRKLFWFRNDLRLHDNPGLDAQARIDGLLLVYCWPVNRPWCNVTGLGAQRERFLLESLQALRQALRDLGQDLLLVQGSPELVIPELVRDYRIDAVVSSKAPGYYERRTTEHLQQTLPVPLELYDNATLFTQAELPFSLSAMPDQFTPFRQLLDEQRPGKPAAPLTRLPPPPAARFDSIPAATATAPPALPLRGGSPAGQRRLRQFVFDQQGIRQYKQTRNCLDGLSGSSTLSPWLANGCISARQVAAAIADHEQRHGGNDSTYWLYFELLWREFFHWRARRDDISLFRAGNHRRKLHNCSFEPRAFARWCAGDTEYPIVNAVMRQLVATGWASNRGRQIAASCLVNELKLDWRYGAAFFEKHLIDYDVASNYGNWQYLAGVGADPRGGRHFDLDKQTREHDPDGIFIEQWGGRRPSQPEFVTDAADWPIREP</sequence>
<dbReference type="GO" id="GO:0003677">
    <property type="term" value="F:DNA binding"/>
    <property type="evidence" value="ECO:0007669"/>
    <property type="project" value="TreeGrafter"/>
</dbReference>
<dbReference type="InterPro" id="IPR014133">
    <property type="entry name" value="Cry_DASH"/>
</dbReference>
<evidence type="ECO:0000256" key="6">
    <source>
        <dbReference type="PIRSR" id="PIRSR602081-1"/>
    </source>
</evidence>
<evidence type="ECO:0000256" key="7">
    <source>
        <dbReference type="RuleBase" id="RU367151"/>
    </source>
</evidence>
<dbReference type="Gene3D" id="1.10.579.10">
    <property type="entry name" value="DNA Cyclobutane Dipyrimidine Photolyase, subunit A, domain 3"/>
    <property type="match status" value="1"/>
</dbReference>
<feature type="binding site" evidence="6">
    <location>
        <begin position="365"/>
        <end position="367"/>
    </location>
    <ligand>
        <name>FAD</name>
        <dbReference type="ChEBI" id="CHEBI:57692"/>
    </ligand>
</feature>
<dbReference type="GO" id="GO:0071949">
    <property type="term" value="F:FAD binding"/>
    <property type="evidence" value="ECO:0007669"/>
    <property type="project" value="TreeGrafter"/>
</dbReference>
<feature type="domain" description="Photolyase/cryptochrome alpha/beta" evidence="9">
    <location>
        <begin position="1"/>
        <end position="128"/>
    </location>
</feature>
<evidence type="ECO:0000256" key="5">
    <source>
        <dbReference type="ARBA" id="ARBA00022991"/>
    </source>
</evidence>
<comment type="caution">
    <text evidence="10">The sequence shown here is derived from an EMBL/GenBank/DDBJ whole genome shotgun (WGS) entry which is preliminary data.</text>
</comment>
<dbReference type="Gene3D" id="3.40.50.620">
    <property type="entry name" value="HUPs"/>
    <property type="match status" value="1"/>
</dbReference>
<comment type="cofactor">
    <cofactor evidence="7">
        <name>(6R)-5,10-methylene-5,6,7,8-tetrahydrofolate</name>
        <dbReference type="ChEBI" id="CHEBI:15636"/>
    </cofactor>
    <text evidence="7">Binds 1 5,10-methenyltetrahydrofolate (MTHF) per subunit.</text>
</comment>
<evidence type="ECO:0000256" key="4">
    <source>
        <dbReference type="ARBA" id="ARBA00022827"/>
    </source>
</evidence>
<evidence type="ECO:0000313" key="10">
    <source>
        <dbReference type="EMBL" id="RLQ21843.1"/>
    </source>
</evidence>
<dbReference type="SUPFAM" id="SSF52425">
    <property type="entry name" value="Cryptochrome/photolyase, N-terminal domain"/>
    <property type="match status" value="1"/>
</dbReference>
<dbReference type="RefSeq" id="WP_117954557.1">
    <property type="nucleotide sequence ID" value="NZ_QRAN01000010.1"/>
</dbReference>
<comment type="cofactor">
    <cofactor evidence="6 7">
        <name>FAD</name>
        <dbReference type="ChEBI" id="CHEBI:57692"/>
    </cofactor>
    <text evidence="6 7">Binds 1 FAD per subunit.</text>
</comment>
<dbReference type="SUPFAM" id="SSF48173">
    <property type="entry name" value="Cryptochrome/photolyase FAD-binding domain"/>
    <property type="match status" value="1"/>
</dbReference>
<dbReference type="GO" id="GO:0003913">
    <property type="term" value="F:DNA photolyase activity"/>
    <property type="evidence" value="ECO:0007669"/>
    <property type="project" value="InterPro"/>
</dbReference>
<dbReference type="InterPro" id="IPR002081">
    <property type="entry name" value="Cryptochrome/DNA_photolyase_1"/>
</dbReference>
<dbReference type="PANTHER" id="PTHR11455:SF22">
    <property type="entry name" value="CRYPTOCHROME DASH"/>
    <property type="match status" value="1"/>
</dbReference>
<dbReference type="Pfam" id="PF00875">
    <property type="entry name" value="DNA_photolyase"/>
    <property type="match status" value="1"/>
</dbReference>
<feature type="binding site" evidence="6">
    <location>
        <position position="215"/>
    </location>
    <ligand>
        <name>FAD</name>
        <dbReference type="ChEBI" id="CHEBI:57692"/>
    </ligand>
</feature>
<keyword evidence="4 6" id="KW-0274">FAD</keyword>
<dbReference type="InterPro" id="IPR036155">
    <property type="entry name" value="Crypto/Photolyase_N_sf"/>
</dbReference>
<dbReference type="Pfam" id="PF03441">
    <property type="entry name" value="FAD_binding_7"/>
    <property type="match status" value="1"/>
</dbReference>
<dbReference type="PROSITE" id="PS51645">
    <property type="entry name" value="PHR_CRY_ALPHA_BETA"/>
    <property type="match status" value="1"/>
</dbReference>
<keyword evidence="5 7" id="KW-0157">Chromophore</keyword>
<accession>A0A3L7E0C9</accession>
<comment type="function">
    <text evidence="7">May have a photoreceptor function.</text>
</comment>
<dbReference type="EMBL" id="QRAN01000010">
    <property type="protein sequence ID" value="RLQ21843.1"/>
    <property type="molecule type" value="Genomic_DNA"/>
</dbReference>
<dbReference type="OrthoDB" id="9772484at2"/>
<evidence type="ECO:0000256" key="3">
    <source>
        <dbReference type="ARBA" id="ARBA00022630"/>
    </source>
</evidence>
<keyword evidence="11" id="KW-1185">Reference proteome</keyword>
<name>A0A3L7E0C9_9GAMM</name>
<dbReference type="PRINTS" id="PR00147">
    <property type="entry name" value="DNAPHOTLYASE"/>
</dbReference>
<reference evidence="10 11" key="1">
    <citation type="submission" date="2018-07" db="EMBL/GenBank/DDBJ databases">
        <title>Halioglobus sp. genome submission.</title>
        <authorList>
            <person name="Ye M.-Q."/>
            <person name="Du Z.-J."/>
        </authorList>
    </citation>
    <scope>NUCLEOTIDE SEQUENCE [LARGE SCALE GENOMIC DNA]</scope>
    <source>
        <strain evidence="10 11">U0301</strain>
    </source>
</reference>
<protein>
    <recommendedName>
        <fullName evidence="2 7">Cryptochrome DASH</fullName>
    </recommendedName>
</protein>
<evidence type="ECO:0000256" key="1">
    <source>
        <dbReference type="ARBA" id="ARBA00005862"/>
    </source>
</evidence>
<feature type="binding site" evidence="6">
    <location>
        <begin position="228"/>
        <end position="232"/>
    </location>
    <ligand>
        <name>FAD</name>
        <dbReference type="ChEBI" id="CHEBI:57692"/>
    </ligand>
</feature>
<dbReference type="AlphaFoldDB" id="A0A3L7E0C9"/>
<dbReference type="InterPro" id="IPR005101">
    <property type="entry name" value="Cryptochr/Photolyase_FAD-bd"/>
</dbReference>
<dbReference type="NCBIfam" id="TIGR02765">
    <property type="entry name" value="crypto_DASH"/>
    <property type="match status" value="1"/>
</dbReference>
<evidence type="ECO:0000313" key="11">
    <source>
        <dbReference type="Proteomes" id="UP000265509"/>
    </source>
</evidence>
<dbReference type="Gene3D" id="1.25.40.80">
    <property type="match status" value="1"/>
</dbReference>
<dbReference type="GO" id="GO:0000719">
    <property type="term" value="P:photoreactive repair"/>
    <property type="evidence" value="ECO:0007669"/>
    <property type="project" value="TreeGrafter"/>
</dbReference>
<dbReference type="Proteomes" id="UP000265509">
    <property type="component" value="Unassembled WGS sequence"/>
</dbReference>
<feature type="region of interest" description="Disordered" evidence="8">
    <location>
        <begin position="412"/>
        <end position="432"/>
    </location>
</feature>
<dbReference type="InterPro" id="IPR006050">
    <property type="entry name" value="DNA_photolyase_N"/>
</dbReference>
<comment type="similarity">
    <text evidence="1 7">Belongs to the DNA photolyase class-1 family.</text>
</comment>
<dbReference type="InterPro" id="IPR014729">
    <property type="entry name" value="Rossmann-like_a/b/a_fold"/>
</dbReference>
<keyword evidence="3 6" id="KW-0285">Flavoprotein</keyword>
<dbReference type="PANTHER" id="PTHR11455">
    <property type="entry name" value="CRYPTOCHROME"/>
    <property type="match status" value="1"/>
</dbReference>
<dbReference type="InterPro" id="IPR036134">
    <property type="entry name" value="Crypto/Photolyase_FAD-like_sf"/>
</dbReference>
<evidence type="ECO:0000256" key="8">
    <source>
        <dbReference type="SAM" id="MobiDB-lite"/>
    </source>
</evidence>
<evidence type="ECO:0000259" key="9">
    <source>
        <dbReference type="PROSITE" id="PS51645"/>
    </source>
</evidence>
<proteinExistence type="inferred from homology"/>